<evidence type="ECO:0000259" key="2">
    <source>
        <dbReference type="Pfam" id="PF09084"/>
    </source>
</evidence>
<dbReference type="Proteomes" id="UP000777002">
    <property type="component" value="Unassembled WGS sequence"/>
</dbReference>
<evidence type="ECO:0000256" key="1">
    <source>
        <dbReference type="SAM" id="SignalP"/>
    </source>
</evidence>
<feature type="signal peptide" evidence="1">
    <location>
        <begin position="1"/>
        <end position="21"/>
    </location>
</feature>
<dbReference type="Gene3D" id="3.40.190.10">
    <property type="entry name" value="Periplasmic binding protein-like II"/>
    <property type="match status" value="2"/>
</dbReference>
<dbReference type="EMBL" id="JACJKX010000001">
    <property type="protein sequence ID" value="MBM6927861.1"/>
    <property type="molecule type" value="Genomic_DNA"/>
</dbReference>
<dbReference type="PANTHER" id="PTHR30024:SF21">
    <property type="entry name" value="ABC TRANSPORTER SUBSTRATE-BINDING PROTEIN"/>
    <property type="match status" value="1"/>
</dbReference>
<gene>
    <name evidence="3" type="ORF">H5985_01005</name>
</gene>
<protein>
    <submittedName>
        <fullName evidence="3">ABC transporter substrate-binding protein</fullName>
    </submittedName>
</protein>
<name>A0ABS2GQV5_9BURK</name>
<dbReference type="PROSITE" id="PS51257">
    <property type="entry name" value="PROKAR_LIPOPROTEIN"/>
    <property type="match status" value="1"/>
</dbReference>
<reference evidence="3 4" key="1">
    <citation type="journal article" date="2021" name="Sci. Rep.">
        <title>The distribution of antibiotic resistance genes in chicken gut microbiota commensals.</title>
        <authorList>
            <person name="Juricova H."/>
            <person name="Matiasovicova J."/>
            <person name="Kubasova T."/>
            <person name="Cejkova D."/>
            <person name="Rychlik I."/>
        </authorList>
    </citation>
    <scope>NUCLEOTIDE SEQUENCE [LARGE SCALE GENOMIC DNA]</scope>
    <source>
        <strain evidence="3 4">An562</strain>
    </source>
</reference>
<dbReference type="Pfam" id="PF09084">
    <property type="entry name" value="NMT1"/>
    <property type="match status" value="1"/>
</dbReference>
<sequence>MIIKKILSVLCLGILACSAFAQEWPKELNITYVKAPFNIQNMVMKKHALLEKEFQKEGIKINWIPIKAGLNQVRGMAAGEIDMVAAMNTSTLLIANASGNRIVIVDGVAHPDETFAIMAKPEIKTVADLKGHQVVGPKGTVLHHLLTASLAQAGMNERDVKWVSMNLPASLTTLIGGRADAALLAAGGILAAQKAGFHELTRAKGVIETNLVLAARADFAQKYPAVVKRVAKVNREALQWAISNKQEALALGAAEHNISMDDAQKLFEWSNFYSDLNERDRHALEVAQDFLLQQKMMSRPIDIDTLFMR</sequence>
<dbReference type="PANTHER" id="PTHR30024">
    <property type="entry name" value="ALIPHATIC SULFONATES-BINDING PROTEIN-RELATED"/>
    <property type="match status" value="1"/>
</dbReference>
<dbReference type="SUPFAM" id="SSF53850">
    <property type="entry name" value="Periplasmic binding protein-like II"/>
    <property type="match status" value="1"/>
</dbReference>
<dbReference type="RefSeq" id="WP_205049449.1">
    <property type="nucleotide sequence ID" value="NZ_JACJKX010000001.1"/>
</dbReference>
<comment type="caution">
    <text evidence="3">The sequence shown here is derived from an EMBL/GenBank/DDBJ whole genome shotgun (WGS) entry which is preliminary data.</text>
</comment>
<keyword evidence="4" id="KW-1185">Reference proteome</keyword>
<proteinExistence type="predicted"/>
<accession>A0ABS2GQV5</accession>
<organism evidence="3 4">
    <name type="scientific">Parasutterella secunda</name>
    <dbReference type="NCBI Taxonomy" id="626947"/>
    <lineage>
        <taxon>Bacteria</taxon>
        <taxon>Pseudomonadati</taxon>
        <taxon>Pseudomonadota</taxon>
        <taxon>Betaproteobacteria</taxon>
        <taxon>Burkholderiales</taxon>
        <taxon>Sutterellaceae</taxon>
        <taxon>Parasutterella</taxon>
    </lineage>
</organism>
<feature type="domain" description="SsuA/THI5-like" evidence="2">
    <location>
        <begin position="54"/>
        <end position="248"/>
    </location>
</feature>
<keyword evidence="1" id="KW-0732">Signal</keyword>
<evidence type="ECO:0000313" key="4">
    <source>
        <dbReference type="Proteomes" id="UP000777002"/>
    </source>
</evidence>
<feature type="chain" id="PRO_5045874294" evidence="1">
    <location>
        <begin position="22"/>
        <end position="309"/>
    </location>
</feature>
<evidence type="ECO:0000313" key="3">
    <source>
        <dbReference type="EMBL" id="MBM6927861.1"/>
    </source>
</evidence>
<dbReference type="InterPro" id="IPR015168">
    <property type="entry name" value="SsuA/THI5"/>
</dbReference>